<keyword evidence="1 4" id="KW-0378">Hydrolase</keyword>
<dbReference type="Pfam" id="PF02129">
    <property type="entry name" value="Peptidase_S15"/>
    <property type="match status" value="1"/>
</dbReference>
<dbReference type="InterPro" id="IPR013736">
    <property type="entry name" value="Xaa-Pro_dipept_C"/>
</dbReference>
<accession>A0ABU8S4V1</accession>
<dbReference type="Proteomes" id="UP001379235">
    <property type="component" value="Unassembled WGS sequence"/>
</dbReference>
<keyword evidence="2" id="KW-0732">Signal</keyword>
<dbReference type="GO" id="GO:0016787">
    <property type="term" value="F:hydrolase activity"/>
    <property type="evidence" value="ECO:0007669"/>
    <property type="project" value="UniProtKB-KW"/>
</dbReference>
<dbReference type="Pfam" id="PF08530">
    <property type="entry name" value="PepX_C"/>
    <property type="match status" value="1"/>
</dbReference>
<protein>
    <submittedName>
        <fullName evidence="4">CocE/NonD family hydrolase</fullName>
    </submittedName>
</protein>
<dbReference type="SUPFAM" id="SSF49785">
    <property type="entry name" value="Galactose-binding domain-like"/>
    <property type="match status" value="1"/>
</dbReference>
<gene>
    <name evidence="4" type="ORF">WG900_02865</name>
</gene>
<dbReference type="InterPro" id="IPR029058">
    <property type="entry name" value="AB_hydrolase_fold"/>
</dbReference>
<comment type="caution">
    <text evidence="4">The sequence shown here is derived from an EMBL/GenBank/DDBJ whole genome shotgun (WGS) entry which is preliminary data.</text>
</comment>
<feature type="domain" description="Xaa-Pro dipeptidyl-peptidase C-terminal" evidence="3">
    <location>
        <begin position="400"/>
        <end position="661"/>
    </location>
</feature>
<dbReference type="SMART" id="SM00939">
    <property type="entry name" value="PepX_C"/>
    <property type="match status" value="1"/>
</dbReference>
<evidence type="ECO:0000313" key="4">
    <source>
        <dbReference type="EMBL" id="MEJ6008855.1"/>
    </source>
</evidence>
<evidence type="ECO:0000256" key="2">
    <source>
        <dbReference type="SAM" id="SignalP"/>
    </source>
</evidence>
<reference evidence="4 5" key="1">
    <citation type="submission" date="2024-03" db="EMBL/GenBank/DDBJ databases">
        <authorList>
            <person name="Jo J.-H."/>
        </authorList>
    </citation>
    <scope>NUCLEOTIDE SEQUENCE [LARGE SCALE GENOMIC DNA]</scope>
    <source>
        <strain evidence="4 5">AS3R-12</strain>
    </source>
</reference>
<sequence>MRTTAAFLLLAVGSSAWAQAGEPDFLEQRAPAASFTEWHRTAHYAPTSDGTQLAVTVYLPGAAKSAGRYPVLLWYHPGHRESIDIKTGTIRPTMSPSDIAWFTSHGYAVAIAEMRGSGASHGTRELDRGPQIARDGEDLVDWLAAQGWSDGKVGMIGASYQGFAQYAVASQWPAALKAIFPEIAGFDDYSSMFHPGGIQVVALSETASTSIRRDDLNDYLPDSARKHLPSVPVIDEDGDGELVDEIPIDKNGNGSFVDDGPPTYADGRKRQDIYYKASMAHLQNRNLPVEWITAAPFRDSPIAGTPHRYIDLDPGDKPQSIAKSGIAVYSRGGWFDYHARDTLMWHAALAGKTPSRVMMAPVGHGGLPAESGDAIYRSGPYLALFGDKVSTNEVMNREKLAFFDRYVKGLANGFDRRPPVLLYVMGKGWRYEQTWPIARAKPLRLALAPGNQLVSGRSVAGEDRFETVLAASSLSKGANRWNFALSTAKEPMTFYGPPQSRLKYLTAPLAKDTEVTGHPLVALTLSSDTAETDVFAYLEDVAPDGTSLIVTEGQLRANYHRLKPGGPHPMAKPSLPWQGFAKTDYQPAPLADGRKLTLRMDMMPTSWVFRKGHRIRLSFAAADWPSFALHPGLSPANDPKAPGTRAPVWTVYRGPGLSAITLPVVPERK</sequence>
<dbReference type="InterPro" id="IPR005674">
    <property type="entry name" value="CocE/Ser_esterase"/>
</dbReference>
<evidence type="ECO:0000259" key="3">
    <source>
        <dbReference type="SMART" id="SM00939"/>
    </source>
</evidence>
<evidence type="ECO:0000313" key="5">
    <source>
        <dbReference type="Proteomes" id="UP001379235"/>
    </source>
</evidence>
<dbReference type="Gene3D" id="3.40.50.1820">
    <property type="entry name" value="alpha/beta hydrolase"/>
    <property type="match status" value="2"/>
</dbReference>
<feature type="signal peptide" evidence="2">
    <location>
        <begin position="1"/>
        <end position="20"/>
    </location>
</feature>
<evidence type="ECO:0000256" key="1">
    <source>
        <dbReference type="ARBA" id="ARBA00022801"/>
    </source>
</evidence>
<name>A0ABU8S4V1_9SPHN</name>
<organism evidence="4 5">
    <name type="scientific">Novosphingobium aquae</name>
    <dbReference type="NCBI Taxonomy" id="3133435"/>
    <lineage>
        <taxon>Bacteria</taxon>
        <taxon>Pseudomonadati</taxon>
        <taxon>Pseudomonadota</taxon>
        <taxon>Alphaproteobacteria</taxon>
        <taxon>Sphingomonadales</taxon>
        <taxon>Sphingomonadaceae</taxon>
        <taxon>Novosphingobium</taxon>
    </lineage>
</organism>
<dbReference type="Gene3D" id="2.60.120.260">
    <property type="entry name" value="Galactose-binding domain-like"/>
    <property type="match status" value="1"/>
</dbReference>
<dbReference type="InterPro" id="IPR008979">
    <property type="entry name" value="Galactose-bd-like_sf"/>
</dbReference>
<dbReference type="EMBL" id="JBBHJY010000001">
    <property type="protein sequence ID" value="MEJ6008855.1"/>
    <property type="molecule type" value="Genomic_DNA"/>
</dbReference>
<proteinExistence type="predicted"/>
<dbReference type="RefSeq" id="WP_339964526.1">
    <property type="nucleotide sequence ID" value="NZ_JBBHJY010000001.1"/>
</dbReference>
<dbReference type="SUPFAM" id="SSF53474">
    <property type="entry name" value="alpha/beta-Hydrolases"/>
    <property type="match status" value="1"/>
</dbReference>
<keyword evidence="5" id="KW-1185">Reference proteome</keyword>
<feature type="chain" id="PRO_5045137684" evidence="2">
    <location>
        <begin position="21"/>
        <end position="669"/>
    </location>
</feature>
<dbReference type="NCBIfam" id="TIGR00976">
    <property type="entry name" value="CocE_NonD"/>
    <property type="match status" value="2"/>
</dbReference>
<dbReference type="InterPro" id="IPR000383">
    <property type="entry name" value="Xaa-Pro-like_dom"/>
</dbReference>